<evidence type="ECO:0000313" key="2">
    <source>
        <dbReference type="Proteomes" id="UP001515641"/>
    </source>
</evidence>
<dbReference type="Proteomes" id="UP001515641">
    <property type="component" value="Unassembled WGS sequence"/>
</dbReference>
<protein>
    <recommendedName>
        <fullName evidence="3">XRE family transcriptional regulator</fullName>
    </recommendedName>
</protein>
<dbReference type="RefSeq" id="WP_166450893.1">
    <property type="nucleotide sequence ID" value="NZ_JAAOMA010000004.1"/>
</dbReference>
<accession>A0ABX0KXW6</accession>
<comment type="caution">
    <text evidence="1">The sequence shown here is derived from an EMBL/GenBank/DDBJ whole genome shotgun (WGS) entry which is preliminary data.</text>
</comment>
<proteinExistence type="predicted"/>
<gene>
    <name evidence="1" type="ORF">HA052_04110</name>
</gene>
<dbReference type="EMBL" id="JAAOMA010000004">
    <property type="protein sequence ID" value="NHR04374.1"/>
    <property type="molecule type" value="Genomic_DNA"/>
</dbReference>
<sequence length="62" mass="7114">MTPDEFKELVRGKGWTYRALAVRWAMSETRVSQIARDAERPLYYDDAVQALPAMPRGKNAKT</sequence>
<evidence type="ECO:0000313" key="1">
    <source>
        <dbReference type="EMBL" id="NHR04374.1"/>
    </source>
</evidence>
<evidence type="ECO:0008006" key="3">
    <source>
        <dbReference type="Google" id="ProtNLM"/>
    </source>
</evidence>
<name>A0ABX0KXW6_9NEIS</name>
<keyword evidence="2" id="KW-1185">Reference proteome</keyword>
<organism evidence="1 2">
    <name type="scientific">Chromobacterium fluminis</name>
    <dbReference type="NCBI Taxonomy" id="3044269"/>
    <lineage>
        <taxon>Bacteria</taxon>
        <taxon>Pseudomonadati</taxon>
        <taxon>Pseudomonadota</taxon>
        <taxon>Betaproteobacteria</taxon>
        <taxon>Neisseriales</taxon>
        <taxon>Chromobacteriaceae</taxon>
        <taxon>Chromobacterium</taxon>
    </lineage>
</organism>
<reference evidence="1 2" key="1">
    <citation type="submission" date="2020-03" db="EMBL/GenBank/DDBJ databases">
        <title>Draft genome sequence of environmentally isolated cultures.</title>
        <authorList>
            <person name="Wilson H.S."/>
            <person name="De Leon M.E."/>
        </authorList>
    </citation>
    <scope>NUCLEOTIDE SEQUENCE [LARGE SCALE GENOMIC DNA]</scope>
    <source>
        <strain evidence="1 2">HSC-31F16</strain>
    </source>
</reference>